<dbReference type="GeneID" id="301215048"/>
<dbReference type="HOGENOM" id="CLU_2381687_0_0_9"/>
<feature type="region of interest" description="Disordered" evidence="1">
    <location>
        <begin position="47"/>
        <end position="71"/>
    </location>
</feature>
<organism evidence="2 4">
    <name type="scientific">Enterococcus gilvus ATCC BAA-350</name>
    <dbReference type="NCBI Taxonomy" id="1158614"/>
    <lineage>
        <taxon>Bacteria</taxon>
        <taxon>Bacillati</taxon>
        <taxon>Bacillota</taxon>
        <taxon>Bacilli</taxon>
        <taxon>Lactobacillales</taxon>
        <taxon>Enterococcaceae</taxon>
        <taxon>Enterococcus</taxon>
    </lineage>
</organism>
<reference evidence="3 5" key="2">
    <citation type="submission" date="2013-03" db="EMBL/GenBank/DDBJ databases">
        <title>The Genome Sequence of Enterococcus gilvus ATCC BAA-350 (PacBio/Illumina hybrid assembly).</title>
        <authorList>
            <consortium name="The Broad Institute Genomics Platform"/>
            <consortium name="The Broad Institute Genome Sequencing Center for Infectious Disease"/>
            <person name="Earl A."/>
            <person name="Russ C."/>
            <person name="Gilmore M."/>
            <person name="Surin D."/>
            <person name="Walker B."/>
            <person name="Young S."/>
            <person name="Zeng Q."/>
            <person name="Gargeya S."/>
            <person name="Fitzgerald M."/>
            <person name="Haas B."/>
            <person name="Abouelleil A."/>
            <person name="Allen A.W."/>
            <person name="Alvarado L."/>
            <person name="Arachchi H.M."/>
            <person name="Berlin A.M."/>
            <person name="Chapman S.B."/>
            <person name="Gainer-Dewar J."/>
            <person name="Goldberg J."/>
            <person name="Griggs A."/>
            <person name="Gujja S."/>
            <person name="Hansen M."/>
            <person name="Howarth C."/>
            <person name="Imamovic A."/>
            <person name="Ireland A."/>
            <person name="Larimer J."/>
            <person name="McCowan C."/>
            <person name="Murphy C."/>
            <person name="Pearson M."/>
            <person name="Poon T.W."/>
            <person name="Priest M."/>
            <person name="Roberts A."/>
            <person name="Saif S."/>
            <person name="Shea T."/>
            <person name="Sisk P."/>
            <person name="Sykes S."/>
            <person name="Wortman J."/>
            <person name="Nusbaum C."/>
            <person name="Birren B."/>
        </authorList>
    </citation>
    <scope>NUCLEOTIDE SEQUENCE [LARGE SCALE GENOMIC DNA]</scope>
    <source>
        <strain evidence="3 5">ATCC BAA-350</strain>
    </source>
</reference>
<sequence>MKKNGLDITVLILGIACIGLLTVNRSIFRPVWKTSFRTELKEVRREVNSDLKDSKDEMKEASKEVKEELKASRKEIQEEMKDSRNELKESLLSY</sequence>
<dbReference type="AlphaFoldDB" id="R2VI09"/>
<dbReference type="EMBL" id="AJDQ01000006">
    <property type="protein sequence ID" value="EOI57281.1"/>
    <property type="molecule type" value="Genomic_DNA"/>
</dbReference>
<keyword evidence="5" id="KW-1185">Reference proteome</keyword>
<gene>
    <name evidence="3" type="ORF">I592_02472</name>
    <name evidence="2" type="ORF">UKC_01495</name>
</gene>
<evidence type="ECO:0000256" key="1">
    <source>
        <dbReference type="SAM" id="MobiDB-lite"/>
    </source>
</evidence>
<dbReference type="RefSeq" id="WP_010779912.1">
    <property type="nucleotide sequence ID" value="NZ_ASWH01000001.1"/>
</dbReference>
<protein>
    <submittedName>
        <fullName evidence="2">Uncharacterized protein</fullName>
    </submittedName>
</protein>
<name>R2VI09_9ENTE</name>
<dbReference type="Proteomes" id="UP000014160">
    <property type="component" value="Unassembled WGS sequence"/>
</dbReference>
<evidence type="ECO:0000313" key="4">
    <source>
        <dbReference type="Proteomes" id="UP000013750"/>
    </source>
</evidence>
<dbReference type="EMBL" id="ASWH01000001">
    <property type="protein sequence ID" value="EOW83145.1"/>
    <property type="molecule type" value="Genomic_DNA"/>
</dbReference>
<comment type="caution">
    <text evidence="2">The sequence shown here is derived from an EMBL/GenBank/DDBJ whole genome shotgun (WGS) entry which is preliminary data.</text>
</comment>
<dbReference type="PATRIC" id="fig|1158614.3.peg.1510"/>
<dbReference type="Proteomes" id="UP000013750">
    <property type="component" value="Unassembled WGS sequence"/>
</dbReference>
<proteinExistence type="predicted"/>
<dbReference type="SUPFAM" id="SSF58113">
    <property type="entry name" value="Apolipoprotein A-I"/>
    <property type="match status" value="1"/>
</dbReference>
<dbReference type="OrthoDB" id="2194224at2"/>
<evidence type="ECO:0000313" key="2">
    <source>
        <dbReference type="EMBL" id="EOI57281.1"/>
    </source>
</evidence>
<accession>R2VI09</accession>
<evidence type="ECO:0000313" key="5">
    <source>
        <dbReference type="Proteomes" id="UP000014160"/>
    </source>
</evidence>
<reference evidence="2 4" key="1">
    <citation type="submission" date="2013-02" db="EMBL/GenBank/DDBJ databases">
        <title>The Genome Sequence of Enterococcus gilvus ATCC BAA-350.</title>
        <authorList>
            <consortium name="The Broad Institute Genome Sequencing Platform"/>
            <consortium name="The Broad Institute Genome Sequencing Center for Infectious Disease"/>
            <person name="Earl A.M."/>
            <person name="Gilmore M.S."/>
            <person name="Lebreton F."/>
            <person name="Walker B."/>
            <person name="Young S.K."/>
            <person name="Zeng Q."/>
            <person name="Gargeya S."/>
            <person name="Fitzgerald M."/>
            <person name="Haas B."/>
            <person name="Abouelleil A."/>
            <person name="Alvarado L."/>
            <person name="Arachchi H.M."/>
            <person name="Berlin A.M."/>
            <person name="Chapman S.B."/>
            <person name="Dewar J."/>
            <person name="Goldberg J."/>
            <person name="Griggs A."/>
            <person name="Gujja S."/>
            <person name="Hansen M."/>
            <person name="Howarth C."/>
            <person name="Imamovic A."/>
            <person name="Larimer J."/>
            <person name="McCowan C."/>
            <person name="Murphy C."/>
            <person name="Neiman D."/>
            <person name="Pearson M."/>
            <person name="Priest M."/>
            <person name="Roberts A."/>
            <person name="Saif S."/>
            <person name="Shea T."/>
            <person name="Sisk P."/>
            <person name="Sykes S."/>
            <person name="Wortman J."/>
            <person name="Nusbaum C."/>
            <person name="Birren B."/>
        </authorList>
    </citation>
    <scope>NUCLEOTIDE SEQUENCE [LARGE SCALE GENOMIC DNA]</scope>
    <source>
        <strain evidence="2 4">ATCC BAA-350</strain>
    </source>
</reference>
<evidence type="ECO:0000313" key="3">
    <source>
        <dbReference type="EMBL" id="EOW83145.1"/>
    </source>
</evidence>
<dbReference type="eggNOG" id="ENOG50306F2">
    <property type="taxonomic scope" value="Bacteria"/>
</dbReference>